<dbReference type="Proteomes" id="UP000053558">
    <property type="component" value="Unassembled WGS sequence"/>
</dbReference>
<dbReference type="KEGG" id="cput:CONPUDRAFT_155163"/>
<reference evidence="3" key="1">
    <citation type="journal article" date="2012" name="Science">
        <title>The Paleozoic origin of enzymatic lignin decomposition reconstructed from 31 fungal genomes.</title>
        <authorList>
            <person name="Floudas D."/>
            <person name="Binder M."/>
            <person name="Riley R."/>
            <person name="Barry K."/>
            <person name="Blanchette R.A."/>
            <person name="Henrissat B."/>
            <person name="Martinez A.T."/>
            <person name="Otillar R."/>
            <person name="Spatafora J.W."/>
            <person name="Yadav J.S."/>
            <person name="Aerts A."/>
            <person name="Benoit I."/>
            <person name="Boyd A."/>
            <person name="Carlson A."/>
            <person name="Copeland A."/>
            <person name="Coutinho P.M."/>
            <person name="de Vries R.P."/>
            <person name="Ferreira P."/>
            <person name="Findley K."/>
            <person name="Foster B."/>
            <person name="Gaskell J."/>
            <person name="Glotzer D."/>
            <person name="Gorecki P."/>
            <person name="Heitman J."/>
            <person name="Hesse C."/>
            <person name="Hori C."/>
            <person name="Igarashi K."/>
            <person name="Jurgens J.A."/>
            <person name="Kallen N."/>
            <person name="Kersten P."/>
            <person name="Kohler A."/>
            <person name="Kuees U."/>
            <person name="Kumar T.K.A."/>
            <person name="Kuo A."/>
            <person name="LaButti K."/>
            <person name="Larrondo L.F."/>
            <person name="Lindquist E."/>
            <person name="Ling A."/>
            <person name="Lombard V."/>
            <person name="Lucas S."/>
            <person name="Lundell T."/>
            <person name="Martin R."/>
            <person name="McLaughlin D.J."/>
            <person name="Morgenstern I."/>
            <person name="Morin E."/>
            <person name="Murat C."/>
            <person name="Nagy L.G."/>
            <person name="Nolan M."/>
            <person name="Ohm R.A."/>
            <person name="Patyshakuliyeva A."/>
            <person name="Rokas A."/>
            <person name="Ruiz-Duenas F.J."/>
            <person name="Sabat G."/>
            <person name="Salamov A."/>
            <person name="Samejima M."/>
            <person name="Schmutz J."/>
            <person name="Slot J.C."/>
            <person name="St John F."/>
            <person name="Stenlid J."/>
            <person name="Sun H."/>
            <person name="Sun S."/>
            <person name="Syed K."/>
            <person name="Tsang A."/>
            <person name="Wiebenga A."/>
            <person name="Young D."/>
            <person name="Pisabarro A."/>
            <person name="Eastwood D.C."/>
            <person name="Martin F."/>
            <person name="Cullen D."/>
            <person name="Grigoriev I.V."/>
            <person name="Hibbett D.S."/>
        </authorList>
    </citation>
    <scope>NUCLEOTIDE SEQUENCE [LARGE SCALE GENOMIC DNA]</scope>
    <source>
        <strain evidence="3">RWD-64-598 SS2</strain>
    </source>
</reference>
<dbReference type="RefSeq" id="XP_007770114.1">
    <property type="nucleotide sequence ID" value="XM_007771924.1"/>
</dbReference>
<dbReference type="GeneID" id="19203383"/>
<feature type="region of interest" description="Disordered" evidence="1">
    <location>
        <begin position="73"/>
        <end position="95"/>
    </location>
</feature>
<accession>A0A5M3ML22</accession>
<organism evidence="2 3">
    <name type="scientific">Coniophora puteana (strain RWD-64-598)</name>
    <name type="common">Brown rot fungus</name>
    <dbReference type="NCBI Taxonomy" id="741705"/>
    <lineage>
        <taxon>Eukaryota</taxon>
        <taxon>Fungi</taxon>
        <taxon>Dikarya</taxon>
        <taxon>Basidiomycota</taxon>
        <taxon>Agaricomycotina</taxon>
        <taxon>Agaricomycetes</taxon>
        <taxon>Agaricomycetidae</taxon>
        <taxon>Boletales</taxon>
        <taxon>Coniophorineae</taxon>
        <taxon>Coniophoraceae</taxon>
        <taxon>Coniophora</taxon>
    </lineage>
</organism>
<comment type="caution">
    <text evidence="2">The sequence shown here is derived from an EMBL/GenBank/DDBJ whole genome shotgun (WGS) entry which is preliminary data.</text>
</comment>
<dbReference type="OrthoDB" id="2659593at2759"/>
<gene>
    <name evidence="2" type="ORF">CONPUDRAFT_155163</name>
</gene>
<dbReference type="AlphaFoldDB" id="A0A5M3ML22"/>
<dbReference type="EMBL" id="JH711580">
    <property type="protein sequence ID" value="EIW79766.1"/>
    <property type="molecule type" value="Genomic_DNA"/>
</dbReference>
<proteinExistence type="predicted"/>
<evidence type="ECO:0000256" key="1">
    <source>
        <dbReference type="SAM" id="MobiDB-lite"/>
    </source>
</evidence>
<name>A0A5M3ML22_CONPW</name>
<dbReference type="OMA" id="HHTSSIC"/>
<evidence type="ECO:0000313" key="3">
    <source>
        <dbReference type="Proteomes" id="UP000053558"/>
    </source>
</evidence>
<sequence length="229" mass="25491">MELTSPINATIYPDFTVNSSGRVSVHPFEVSIAVTGEIPSHLIRSNLPISISVSIAEDLRPFTNLSLHAHSRKDEGAEEVGLDGSPFPSHSEGELPADAHDYDPSLDRDITFIPLPSTFNRFDPNHWARLSDSIRDFVVTLRPDSGLRAWGTDIFWISWVGAHLNFPHGDWPKWDGDIVLEGSFIESWVTDAYSRGPRSTAEDTLDVIWSEFLRYASPFVGGSIISSHF</sequence>
<keyword evidence="3" id="KW-1185">Reference proteome</keyword>
<protein>
    <submittedName>
        <fullName evidence="2">Uncharacterized protein</fullName>
    </submittedName>
</protein>
<evidence type="ECO:0000313" key="2">
    <source>
        <dbReference type="EMBL" id="EIW79766.1"/>
    </source>
</evidence>